<keyword evidence="4 6" id="KW-0560">Oxidoreductase</keyword>
<evidence type="ECO:0000256" key="4">
    <source>
        <dbReference type="ARBA" id="ARBA00023002"/>
    </source>
</evidence>
<evidence type="ECO:0000256" key="8">
    <source>
        <dbReference type="PIRSR" id="PIRSR000190-2"/>
    </source>
</evidence>
<dbReference type="FunFam" id="2.30.110.10:FF:000014">
    <property type="entry name" value="Pyridoxine/pyridoxamine 5'-phosphate oxidase"/>
    <property type="match status" value="1"/>
</dbReference>
<sequence length="210" mass="23728">MDLHGIREDYSKRELSEAECDASPIVQFEQWLNEAIQSQVNEPTAVNVAAVDAAGRPNSRVVLLKEVNPQGFVFFTNYHSRKGKSFDANPFAAMTFFWPELERQVRIEGRIEKLDAAASDEYFESRPYASRIGAWASAQSEVLSGKAALVAKAAAVGARHPLHVPRPPHWGGYIVIPDRVEFWQGRPSRLHDRIQYRLENGAWIKERLSP</sequence>
<dbReference type="HAMAP" id="MF_01629">
    <property type="entry name" value="PdxH"/>
    <property type="match status" value="1"/>
</dbReference>
<keyword evidence="5 6" id="KW-0664">Pyridoxine biosynthesis</keyword>
<dbReference type="InterPro" id="IPR011576">
    <property type="entry name" value="Pyridox_Oxase_N"/>
</dbReference>
<evidence type="ECO:0000259" key="9">
    <source>
        <dbReference type="Pfam" id="PF01243"/>
    </source>
</evidence>
<evidence type="ECO:0000256" key="7">
    <source>
        <dbReference type="PIRSR" id="PIRSR000190-1"/>
    </source>
</evidence>
<dbReference type="PIRSF" id="PIRSF000190">
    <property type="entry name" value="Pyd_amn-ph_oxd"/>
    <property type="match status" value="1"/>
</dbReference>
<keyword evidence="12" id="KW-1185">Reference proteome</keyword>
<proteinExistence type="inferred from homology"/>
<organism evidence="11 12">
    <name type="scientific">Bergeriella denitrificans</name>
    <name type="common">Neisseria denitrificans</name>
    <dbReference type="NCBI Taxonomy" id="494"/>
    <lineage>
        <taxon>Bacteria</taxon>
        <taxon>Pseudomonadati</taxon>
        <taxon>Pseudomonadota</taxon>
        <taxon>Betaproteobacteria</taxon>
        <taxon>Neisseriales</taxon>
        <taxon>Neisseriaceae</taxon>
        <taxon>Bergeriella</taxon>
    </lineage>
</organism>
<dbReference type="Pfam" id="PF10590">
    <property type="entry name" value="PNP_phzG_C"/>
    <property type="match status" value="1"/>
</dbReference>
<comment type="pathway">
    <text evidence="6">Cofactor metabolism; pyridoxal 5'-phosphate salvage; pyridoxal 5'-phosphate from pyridoxamine 5'-phosphate: step 1/1.</text>
</comment>
<feature type="binding site" evidence="6 8">
    <location>
        <position position="104"/>
    </location>
    <ligand>
        <name>FMN</name>
        <dbReference type="ChEBI" id="CHEBI:58210"/>
    </ligand>
</feature>
<dbReference type="NCBIfam" id="NF004231">
    <property type="entry name" value="PRK05679.1"/>
    <property type="match status" value="1"/>
</dbReference>
<dbReference type="AlphaFoldDB" id="A0A378UFA0"/>
<feature type="binding site" evidence="6 8">
    <location>
        <position position="183"/>
    </location>
    <ligand>
        <name>FMN</name>
        <dbReference type="ChEBI" id="CHEBI:58210"/>
    </ligand>
</feature>
<evidence type="ECO:0000313" key="11">
    <source>
        <dbReference type="EMBL" id="STZ75975.1"/>
    </source>
</evidence>
<dbReference type="SUPFAM" id="SSF50475">
    <property type="entry name" value="FMN-binding split barrel"/>
    <property type="match status" value="1"/>
</dbReference>
<feature type="domain" description="Pyridoxine 5'-phosphate oxidase dimerisation C-terminal" evidence="10">
    <location>
        <begin position="170"/>
        <end position="210"/>
    </location>
</feature>
<feature type="binding site" evidence="7">
    <location>
        <begin position="7"/>
        <end position="10"/>
    </location>
    <ligand>
        <name>substrate</name>
    </ligand>
</feature>
<name>A0A378UFA0_BERDE</name>
<dbReference type="InterPro" id="IPR019740">
    <property type="entry name" value="Pyridox_Oxase_CS"/>
</dbReference>
<dbReference type="EMBL" id="UGQS01000001">
    <property type="protein sequence ID" value="STZ75975.1"/>
    <property type="molecule type" value="Genomic_DNA"/>
</dbReference>
<dbReference type="Gene3D" id="2.30.110.10">
    <property type="entry name" value="Electron Transport, Fmn-binding Protein, Chain A"/>
    <property type="match status" value="1"/>
</dbReference>
<feature type="binding site" evidence="6 8">
    <location>
        <begin position="139"/>
        <end position="140"/>
    </location>
    <ligand>
        <name>FMN</name>
        <dbReference type="ChEBI" id="CHEBI:58210"/>
    </ligand>
</feature>
<evidence type="ECO:0000256" key="5">
    <source>
        <dbReference type="ARBA" id="ARBA00023096"/>
    </source>
</evidence>
<feature type="binding site" evidence="6 7">
    <location>
        <position position="122"/>
    </location>
    <ligand>
        <name>substrate</name>
    </ligand>
</feature>
<comment type="catalytic activity">
    <reaction evidence="6">
        <text>pyridoxine 5'-phosphate + O2 = pyridoxal 5'-phosphate + H2O2</text>
        <dbReference type="Rhea" id="RHEA:15149"/>
        <dbReference type="ChEBI" id="CHEBI:15379"/>
        <dbReference type="ChEBI" id="CHEBI:16240"/>
        <dbReference type="ChEBI" id="CHEBI:58589"/>
        <dbReference type="ChEBI" id="CHEBI:597326"/>
        <dbReference type="EC" id="1.4.3.5"/>
    </reaction>
</comment>
<dbReference type="PANTHER" id="PTHR10851">
    <property type="entry name" value="PYRIDOXINE-5-PHOSPHATE OXIDASE"/>
    <property type="match status" value="1"/>
</dbReference>
<dbReference type="UniPathway" id="UPA01068">
    <property type="reaction ID" value="UER00304"/>
</dbReference>
<feature type="binding site" evidence="6 8">
    <location>
        <begin position="75"/>
        <end position="76"/>
    </location>
    <ligand>
        <name>FMN</name>
        <dbReference type="ChEBI" id="CHEBI:58210"/>
    </ligand>
</feature>
<evidence type="ECO:0000256" key="3">
    <source>
        <dbReference type="ARBA" id="ARBA00022643"/>
    </source>
</evidence>
<dbReference type="InterPro" id="IPR012349">
    <property type="entry name" value="Split_barrel_FMN-bd"/>
</dbReference>
<evidence type="ECO:0000256" key="1">
    <source>
        <dbReference type="ARBA" id="ARBA00007301"/>
    </source>
</evidence>
<feature type="binding site" evidence="6 8">
    <location>
        <begin position="60"/>
        <end position="65"/>
    </location>
    <ligand>
        <name>FMN</name>
        <dbReference type="ChEBI" id="CHEBI:58210"/>
    </ligand>
</feature>
<dbReference type="InterPro" id="IPR019576">
    <property type="entry name" value="Pyridoxamine_oxidase_dimer_C"/>
</dbReference>
<dbReference type="Proteomes" id="UP000254651">
    <property type="component" value="Unassembled WGS sequence"/>
</dbReference>
<protein>
    <recommendedName>
        <fullName evidence="6">Pyridoxine/pyridoxamine 5'-phosphate oxidase</fullName>
        <ecNumber evidence="6">1.4.3.5</ecNumber>
    </recommendedName>
    <alternativeName>
        <fullName evidence="6">PNP/PMP oxidase</fullName>
        <shortName evidence="6">PNPOx</shortName>
    </alternativeName>
    <alternativeName>
        <fullName evidence="6">Pyridoxal 5'-phosphate synthase</fullName>
    </alternativeName>
</protein>
<dbReference type="GO" id="GO:0010181">
    <property type="term" value="F:FMN binding"/>
    <property type="evidence" value="ECO:0007669"/>
    <property type="project" value="UniProtKB-UniRule"/>
</dbReference>
<keyword evidence="2 6" id="KW-0285">Flavoprotein</keyword>
<dbReference type="PROSITE" id="PS01064">
    <property type="entry name" value="PYRIDOX_OXIDASE"/>
    <property type="match status" value="1"/>
</dbReference>
<comment type="pathway">
    <text evidence="6">Cofactor metabolism; pyridoxal 5'-phosphate salvage; pyridoxal 5'-phosphate from pyridoxine 5'-phosphate: step 1/1.</text>
</comment>
<feature type="binding site" evidence="6 7">
    <location>
        <begin position="189"/>
        <end position="191"/>
    </location>
    <ligand>
        <name>substrate</name>
    </ligand>
</feature>
<keyword evidence="3 6" id="KW-0288">FMN</keyword>
<feature type="binding site" evidence="6 8">
    <location>
        <position position="81"/>
    </location>
    <ligand>
        <name>FMN</name>
        <dbReference type="ChEBI" id="CHEBI:58210"/>
    </ligand>
</feature>
<feature type="binding site" evidence="6 8">
    <location>
        <position position="193"/>
    </location>
    <ligand>
        <name>FMN</name>
        <dbReference type="ChEBI" id="CHEBI:58210"/>
    </ligand>
</feature>
<comment type="subunit">
    <text evidence="6">Homodimer.</text>
</comment>
<feature type="binding site" evidence="6 7">
    <location>
        <position position="126"/>
    </location>
    <ligand>
        <name>substrate</name>
    </ligand>
</feature>
<dbReference type="NCBIfam" id="TIGR00558">
    <property type="entry name" value="pdxH"/>
    <property type="match status" value="1"/>
</dbReference>
<feature type="binding site" evidence="6 7">
    <location>
        <position position="65"/>
    </location>
    <ligand>
        <name>substrate</name>
    </ligand>
</feature>
<evidence type="ECO:0000256" key="6">
    <source>
        <dbReference type="HAMAP-Rule" id="MF_01629"/>
    </source>
</evidence>
<feature type="binding site" evidence="6 8">
    <location>
        <position position="82"/>
    </location>
    <ligand>
        <name>FMN</name>
        <dbReference type="ChEBI" id="CHEBI:58210"/>
    </ligand>
</feature>
<evidence type="ECO:0000256" key="2">
    <source>
        <dbReference type="ARBA" id="ARBA00022630"/>
    </source>
</evidence>
<reference evidence="11 12" key="1">
    <citation type="submission" date="2018-06" db="EMBL/GenBank/DDBJ databases">
        <authorList>
            <consortium name="Pathogen Informatics"/>
            <person name="Doyle S."/>
        </authorList>
    </citation>
    <scope>NUCLEOTIDE SEQUENCE [LARGE SCALE GENOMIC DNA]</scope>
    <source>
        <strain evidence="11 12">NCTC10295</strain>
    </source>
</reference>
<comment type="catalytic activity">
    <reaction evidence="6">
        <text>pyridoxamine 5'-phosphate + O2 + H2O = pyridoxal 5'-phosphate + H2O2 + NH4(+)</text>
        <dbReference type="Rhea" id="RHEA:15817"/>
        <dbReference type="ChEBI" id="CHEBI:15377"/>
        <dbReference type="ChEBI" id="CHEBI:15379"/>
        <dbReference type="ChEBI" id="CHEBI:16240"/>
        <dbReference type="ChEBI" id="CHEBI:28938"/>
        <dbReference type="ChEBI" id="CHEBI:58451"/>
        <dbReference type="ChEBI" id="CHEBI:597326"/>
        <dbReference type="EC" id="1.4.3.5"/>
    </reaction>
</comment>
<comment type="cofactor">
    <cofactor evidence="6 8">
        <name>FMN</name>
        <dbReference type="ChEBI" id="CHEBI:58210"/>
    </cofactor>
    <text evidence="6 8">Binds 1 FMN per subunit.</text>
</comment>
<gene>
    <name evidence="6 11" type="primary">pdxH</name>
    <name evidence="11" type="ORF">NCTC10295_00729</name>
</gene>
<feature type="domain" description="Pyridoxamine 5'-phosphate oxidase N-terminal" evidence="9">
    <location>
        <begin position="32"/>
        <end position="157"/>
    </location>
</feature>
<comment type="function">
    <text evidence="6">Catalyzes the oxidation of either pyridoxine 5'-phosphate (PNP) or pyridoxamine 5'-phosphate (PMP) into pyridoxal 5'-phosphate (PLP).</text>
</comment>
<comment type="similarity">
    <text evidence="1 6">Belongs to the pyridoxamine 5'-phosphate oxidase family.</text>
</comment>
<evidence type="ECO:0000313" key="12">
    <source>
        <dbReference type="Proteomes" id="UP000254651"/>
    </source>
</evidence>
<dbReference type="GO" id="GO:0004733">
    <property type="term" value="F:pyridoxamine phosphate oxidase activity"/>
    <property type="evidence" value="ECO:0007669"/>
    <property type="project" value="UniProtKB-UniRule"/>
</dbReference>
<feature type="binding site" evidence="6 7">
    <location>
        <position position="130"/>
    </location>
    <ligand>
        <name>substrate</name>
    </ligand>
</feature>
<dbReference type="Pfam" id="PF01243">
    <property type="entry name" value="PNPOx_N"/>
    <property type="match status" value="1"/>
</dbReference>
<accession>A0A378UFA0</accession>
<evidence type="ECO:0000259" key="10">
    <source>
        <dbReference type="Pfam" id="PF10590"/>
    </source>
</evidence>
<dbReference type="PANTHER" id="PTHR10851:SF0">
    <property type="entry name" value="PYRIDOXINE-5'-PHOSPHATE OXIDASE"/>
    <property type="match status" value="1"/>
</dbReference>
<dbReference type="EC" id="1.4.3.5" evidence="6"/>
<dbReference type="InterPro" id="IPR000659">
    <property type="entry name" value="Pyridox_Oxase"/>
</dbReference>
<dbReference type="RefSeq" id="WP_066080417.1">
    <property type="nucleotide sequence ID" value="NZ_CP181246.1"/>
</dbReference>
<dbReference type="GO" id="GO:0008615">
    <property type="term" value="P:pyridoxine biosynthetic process"/>
    <property type="evidence" value="ECO:0007669"/>
    <property type="project" value="UniProtKB-UniRule"/>
</dbReference>